<dbReference type="InterPro" id="IPR051347">
    <property type="entry name" value="Circadian_clock_KaiC-rel"/>
</dbReference>
<dbReference type="InterPro" id="IPR027417">
    <property type="entry name" value="P-loop_NTPase"/>
</dbReference>
<dbReference type="InterPro" id="IPR014774">
    <property type="entry name" value="KaiC-like_dom"/>
</dbReference>
<evidence type="ECO:0000313" key="10">
    <source>
        <dbReference type="Proteomes" id="UP001279553"/>
    </source>
</evidence>
<dbReference type="CDD" id="cd19488">
    <property type="entry name" value="KaiC-like_N"/>
    <property type="match status" value="1"/>
</dbReference>
<dbReference type="Pfam" id="PF06745">
    <property type="entry name" value="ATPase"/>
    <property type="match status" value="2"/>
</dbReference>
<dbReference type="CDD" id="cd19487">
    <property type="entry name" value="KaiC-like_C"/>
    <property type="match status" value="1"/>
</dbReference>
<dbReference type="InterPro" id="IPR030665">
    <property type="entry name" value="KaiC"/>
</dbReference>
<evidence type="ECO:0000256" key="1">
    <source>
        <dbReference type="ARBA" id="ARBA00012513"/>
    </source>
</evidence>
<feature type="domain" description="KaiC" evidence="8">
    <location>
        <begin position="258"/>
        <end position="490"/>
    </location>
</feature>
<dbReference type="GO" id="GO:0005524">
    <property type="term" value="F:ATP binding"/>
    <property type="evidence" value="ECO:0007669"/>
    <property type="project" value="InterPro"/>
</dbReference>
<gene>
    <name evidence="9" type="ORF">SIL87_04095</name>
</gene>
<evidence type="ECO:0000259" key="8">
    <source>
        <dbReference type="PROSITE" id="PS51146"/>
    </source>
</evidence>
<evidence type="ECO:0000256" key="6">
    <source>
        <dbReference type="ARBA" id="ARBA00022801"/>
    </source>
</evidence>
<keyword evidence="10" id="KW-1185">Reference proteome</keyword>
<sequence length="519" mass="56919">MNDRRSAHQAAPGQMNPRISTGSEGLDDILGGGLDADRVYLYEGRPGTGKTTLALQFLLEGVRHGERTLYVTLSETRVELFGVAERHGWSLEGIDVFELSAPESLLDPGRELTVLHPAEMELNETTKMVFDRVTETNPTRVVFDSLSEMRLLAQSPLRYRRQILGLKHFFAGRSCTVILLDDLSSSQNDLQVHSISHGVVLLEQLAIDYGAERRRLRVIKMRGIKFRGGFHDFTIETGGLAIYPRLIAAEHHRDFDNSFTESGNPDLDRLLGGGLERGTNTLLIGAAGVGKSSLALTYVMEAAERGEHSVLFAFDEGASTIRARAKALGMDLTTAIEAGLVHIRQVDPAELSPGEFAQQVRHEVEVGHARIVVIDSLNGYLNAMPDGRFLVLQMHELLSYMSQLGVLTIMILAQHGLVGTTETPLDISYLSDSVVLLRYFEVAGTIRRALSVVKKRSGPHEHTIREFRLTAQGIVIGAPLTQFTGILSGTPVYTGGPEPLLNEAEPDATTYHPADHAES</sequence>
<evidence type="ECO:0000256" key="2">
    <source>
        <dbReference type="ARBA" id="ARBA00022553"/>
    </source>
</evidence>
<feature type="domain" description="KaiC" evidence="8">
    <location>
        <begin position="17"/>
        <end position="256"/>
    </location>
</feature>
<dbReference type="InterPro" id="IPR003593">
    <property type="entry name" value="AAA+_ATPase"/>
</dbReference>
<accession>A0AAW9DN16</accession>
<dbReference type="PROSITE" id="PS51146">
    <property type="entry name" value="KAIC"/>
    <property type="match status" value="2"/>
</dbReference>
<evidence type="ECO:0000256" key="3">
    <source>
        <dbReference type="ARBA" id="ARBA00022679"/>
    </source>
</evidence>
<keyword evidence="4" id="KW-0677">Repeat</keyword>
<dbReference type="PANTHER" id="PTHR42926">
    <property type="match status" value="1"/>
</dbReference>
<reference evidence="9 10" key="1">
    <citation type="submission" date="2023-11" db="EMBL/GenBank/DDBJ databases">
        <title>MicrobeMod: A computational toolkit for identifying prokaryotic methylation and restriction-modification with nanopore sequencing.</title>
        <authorList>
            <person name="Crits-Christoph A."/>
            <person name="Kang S.C."/>
            <person name="Lee H."/>
            <person name="Ostrov N."/>
        </authorList>
    </citation>
    <scope>NUCLEOTIDE SEQUENCE [LARGE SCALE GENOMIC DNA]</scope>
    <source>
        <strain evidence="9 10">DSMZ 700</strain>
    </source>
</reference>
<dbReference type="PRINTS" id="PR01874">
    <property type="entry name" value="DNAREPAIRADA"/>
</dbReference>
<evidence type="ECO:0000256" key="4">
    <source>
        <dbReference type="ARBA" id="ARBA00022737"/>
    </source>
</evidence>
<evidence type="ECO:0000256" key="7">
    <source>
        <dbReference type="SAM" id="MobiDB-lite"/>
    </source>
</evidence>
<protein>
    <recommendedName>
        <fullName evidence="1">non-specific serine/threonine protein kinase</fullName>
        <ecNumber evidence="1">2.7.11.1</ecNumber>
    </recommendedName>
</protein>
<dbReference type="SUPFAM" id="SSF52540">
    <property type="entry name" value="P-loop containing nucleoside triphosphate hydrolases"/>
    <property type="match status" value="2"/>
</dbReference>
<name>A0AAW9DN16_ACIAO</name>
<feature type="region of interest" description="Disordered" evidence="7">
    <location>
        <begin position="1"/>
        <end position="24"/>
    </location>
</feature>
<dbReference type="Gene3D" id="3.40.50.300">
    <property type="entry name" value="P-loop containing nucleotide triphosphate hydrolases"/>
    <property type="match status" value="2"/>
</dbReference>
<dbReference type="PIRSF" id="PIRSF039117">
    <property type="entry name" value="KaiC"/>
    <property type="match status" value="1"/>
</dbReference>
<keyword evidence="6" id="KW-0378">Hydrolase</keyword>
<keyword evidence="5" id="KW-0418">Kinase</keyword>
<dbReference type="SMART" id="SM00382">
    <property type="entry name" value="AAA"/>
    <property type="match status" value="2"/>
</dbReference>
<dbReference type="GO" id="GO:0004674">
    <property type="term" value="F:protein serine/threonine kinase activity"/>
    <property type="evidence" value="ECO:0007669"/>
    <property type="project" value="UniProtKB-EC"/>
</dbReference>
<keyword evidence="3" id="KW-0808">Transferase</keyword>
<keyword evidence="2" id="KW-0597">Phosphoprotein</keyword>
<comment type="caution">
    <text evidence="9">The sequence shown here is derived from an EMBL/GenBank/DDBJ whole genome shotgun (WGS) entry which is preliminary data.</text>
</comment>
<evidence type="ECO:0000313" key="9">
    <source>
        <dbReference type="EMBL" id="MDX5929944.1"/>
    </source>
</evidence>
<dbReference type="EC" id="2.7.11.1" evidence="1"/>
<feature type="region of interest" description="Disordered" evidence="7">
    <location>
        <begin position="497"/>
        <end position="519"/>
    </location>
</feature>
<dbReference type="EMBL" id="JAWXYB010000018">
    <property type="protein sequence ID" value="MDX5929944.1"/>
    <property type="molecule type" value="Genomic_DNA"/>
</dbReference>
<dbReference type="GO" id="GO:0016787">
    <property type="term" value="F:hydrolase activity"/>
    <property type="evidence" value="ECO:0007669"/>
    <property type="project" value="UniProtKB-KW"/>
</dbReference>
<evidence type="ECO:0000256" key="5">
    <source>
        <dbReference type="ARBA" id="ARBA00022777"/>
    </source>
</evidence>
<dbReference type="RefSeq" id="WP_319612923.1">
    <property type="nucleotide sequence ID" value="NZ_JAWXYB010000018.1"/>
</dbReference>
<dbReference type="InterPro" id="IPR010624">
    <property type="entry name" value="KaiC_dom"/>
</dbReference>
<dbReference type="AlphaFoldDB" id="A0AAW9DN16"/>
<organism evidence="9 10">
    <name type="scientific">Acidiphilium acidophilum</name>
    <name type="common">Thiobacillus acidophilus</name>
    <dbReference type="NCBI Taxonomy" id="76588"/>
    <lineage>
        <taxon>Bacteria</taxon>
        <taxon>Pseudomonadati</taxon>
        <taxon>Pseudomonadota</taxon>
        <taxon>Alphaproteobacteria</taxon>
        <taxon>Acetobacterales</taxon>
        <taxon>Acidocellaceae</taxon>
        <taxon>Acidiphilium</taxon>
    </lineage>
</organism>
<dbReference type="PANTHER" id="PTHR42926:SF1">
    <property type="entry name" value="CIRCADIAN CLOCK OSCILLATOR PROTEIN KAIC 1"/>
    <property type="match status" value="1"/>
</dbReference>
<dbReference type="Proteomes" id="UP001279553">
    <property type="component" value="Unassembled WGS sequence"/>
</dbReference>
<proteinExistence type="predicted"/>